<dbReference type="Pfam" id="PF03861">
    <property type="entry name" value="ANTAR"/>
    <property type="match status" value="1"/>
</dbReference>
<keyword evidence="1" id="KW-0175">Coiled coil</keyword>
<organism evidence="3 4">
    <name type="scientific">Nocardioides potassii</name>
    <dbReference type="NCBI Taxonomy" id="2911371"/>
    <lineage>
        <taxon>Bacteria</taxon>
        <taxon>Bacillati</taxon>
        <taxon>Actinomycetota</taxon>
        <taxon>Actinomycetes</taxon>
        <taxon>Propionibacteriales</taxon>
        <taxon>Nocardioidaceae</taxon>
        <taxon>Nocardioides</taxon>
    </lineage>
</organism>
<protein>
    <submittedName>
        <fullName evidence="3">ANTAR domain-containing protein</fullName>
    </submittedName>
</protein>
<proteinExistence type="predicted"/>
<dbReference type="EMBL" id="JAKJHZ010000010">
    <property type="protein sequence ID" value="MCF6379316.1"/>
    <property type="molecule type" value="Genomic_DNA"/>
</dbReference>
<dbReference type="PROSITE" id="PS50921">
    <property type="entry name" value="ANTAR"/>
    <property type="match status" value="1"/>
</dbReference>
<feature type="coiled-coil region" evidence="1">
    <location>
        <begin position="8"/>
        <end position="35"/>
    </location>
</feature>
<feature type="domain" description="ANTAR" evidence="2">
    <location>
        <begin position="15"/>
        <end position="76"/>
    </location>
</feature>
<dbReference type="Gene3D" id="1.10.10.10">
    <property type="entry name" value="Winged helix-like DNA-binding domain superfamily/Winged helix DNA-binding domain"/>
    <property type="match status" value="1"/>
</dbReference>
<sequence>MHDGNGDRSSLSQQVRELRSQVEELERELESRMVIGQAEGILMERLGIDSRQAIDRIRLASYELGRKLDVATEIVVTREVPDVSWP</sequence>
<accession>A0ABS9HDV3</accession>
<name>A0ABS9HDV3_9ACTN</name>
<keyword evidence="4" id="KW-1185">Reference proteome</keyword>
<dbReference type="SUPFAM" id="SSF52172">
    <property type="entry name" value="CheY-like"/>
    <property type="match status" value="1"/>
</dbReference>
<evidence type="ECO:0000313" key="3">
    <source>
        <dbReference type="EMBL" id="MCF6379316.1"/>
    </source>
</evidence>
<dbReference type="RefSeq" id="WP_236404092.1">
    <property type="nucleotide sequence ID" value="NZ_JAKJHZ010000010.1"/>
</dbReference>
<dbReference type="InterPro" id="IPR005561">
    <property type="entry name" value="ANTAR"/>
</dbReference>
<evidence type="ECO:0000313" key="4">
    <source>
        <dbReference type="Proteomes" id="UP001201161"/>
    </source>
</evidence>
<evidence type="ECO:0000259" key="2">
    <source>
        <dbReference type="PROSITE" id="PS50921"/>
    </source>
</evidence>
<dbReference type="InterPro" id="IPR011006">
    <property type="entry name" value="CheY-like_superfamily"/>
</dbReference>
<reference evidence="3 4" key="1">
    <citation type="submission" date="2022-01" db="EMBL/GenBank/DDBJ databases">
        <title>Nocardioides sp. nov., an actinomycete isolated from mining soil.</title>
        <authorList>
            <person name="Liu L."/>
        </authorList>
    </citation>
    <scope>NUCLEOTIDE SEQUENCE [LARGE SCALE GENOMIC DNA]</scope>
    <source>
        <strain evidence="3 4">KLBMP 9356</strain>
    </source>
</reference>
<dbReference type="Proteomes" id="UP001201161">
    <property type="component" value="Unassembled WGS sequence"/>
</dbReference>
<dbReference type="InterPro" id="IPR036388">
    <property type="entry name" value="WH-like_DNA-bd_sf"/>
</dbReference>
<dbReference type="SMART" id="SM01012">
    <property type="entry name" value="ANTAR"/>
    <property type="match status" value="1"/>
</dbReference>
<gene>
    <name evidence="3" type="ORF">L2K70_17020</name>
</gene>
<comment type="caution">
    <text evidence="3">The sequence shown here is derived from an EMBL/GenBank/DDBJ whole genome shotgun (WGS) entry which is preliminary data.</text>
</comment>
<evidence type="ECO:0000256" key="1">
    <source>
        <dbReference type="SAM" id="Coils"/>
    </source>
</evidence>